<dbReference type="SUPFAM" id="SSF53784">
    <property type="entry name" value="Phosphofructokinase"/>
    <property type="match status" value="1"/>
</dbReference>
<dbReference type="EMBL" id="JAGKQM010000015">
    <property type="protein sequence ID" value="KAH0878094.1"/>
    <property type="molecule type" value="Genomic_DNA"/>
</dbReference>
<evidence type="ECO:0000256" key="2">
    <source>
        <dbReference type="ARBA" id="ARBA00022679"/>
    </source>
</evidence>
<comment type="caution">
    <text evidence="8">The sequence shown here is derived from an EMBL/GenBank/DDBJ whole genome shotgun (WGS) entry which is preliminary data.</text>
</comment>
<evidence type="ECO:0000256" key="3">
    <source>
        <dbReference type="ARBA" id="ARBA00022723"/>
    </source>
</evidence>
<keyword evidence="3" id="KW-0479">Metal-binding</keyword>
<proteinExistence type="predicted"/>
<dbReference type="PANTHER" id="PTHR43650:SF23">
    <property type="entry name" value="PYROPHOSPHATE--FRUCTOSE 6-PHOSPHATE 1-PHOSPHOTRANSFERASE SUBUNIT ALPHA 2"/>
    <property type="match status" value="1"/>
</dbReference>
<dbReference type="Gene3D" id="1.10.10.480">
    <property type="entry name" value="Phosphofructokinase, domain 3"/>
    <property type="match status" value="1"/>
</dbReference>
<organism evidence="8 9">
    <name type="scientific">Brassica napus</name>
    <name type="common">Rape</name>
    <dbReference type="NCBI Taxonomy" id="3708"/>
    <lineage>
        <taxon>Eukaryota</taxon>
        <taxon>Viridiplantae</taxon>
        <taxon>Streptophyta</taxon>
        <taxon>Embryophyta</taxon>
        <taxon>Tracheophyta</taxon>
        <taxon>Spermatophyta</taxon>
        <taxon>Magnoliopsida</taxon>
        <taxon>eudicotyledons</taxon>
        <taxon>Gunneridae</taxon>
        <taxon>Pentapetalae</taxon>
        <taxon>rosids</taxon>
        <taxon>malvids</taxon>
        <taxon>Brassicales</taxon>
        <taxon>Brassicaceae</taxon>
        <taxon>Brassiceae</taxon>
        <taxon>Brassica</taxon>
    </lineage>
</organism>
<keyword evidence="9" id="KW-1185">Reference proteome</keyword>
<dbReference type="InterPro" id="IPR000023">
    <property type="entry name" value="Phosphofructokinase_dom"/>
</dbReference>
<evidence type="ECO:0000313" key="8">
    <source>
        <dbReference type="EMBL" id="KAH0878094.1"/>
    </source>
</evidence>
<feature type="domain" description="Phosphofructokinase" evidence="7">
    <location>
        <begin position="107"/>
        <end position="473"/>
    </location>
</feature>
<protein>
    <recommendedName>
        <fullName evidence="7">Phosphofructokinase domain-containing protein</fullName>
    </recommendedName>
</protein>
<keyword evidence="6" id="KW-0324">Glycolysis</keyword>
<name>A0ABQ7ZDA3_BRANA</name>
<sequence>MDSDFGIPRELSPLQQLRSQYQPELPPCLQEHLADLKFPDSFIAIVRLQGTTVRVEFGDGTTVAEASDSHIIARAFTHTLGQPLAHFLREAAKVSDAHIITQLPSIRVGIVFCGRQAPGGHNVIWGLYEALKVHNAKSTLLGFLGGSEGLFAQKTLEITDDILQTYKNQGGYDLLGRTKDQIRTTEQVNAALKACTDLKLDGLVIIGGVTSNTDAAHLAEFFAEAKCSTKVVGVPVTTNGDLKNQFVEANVGFDTICKVKLNFNPLVNSQLISNACTDALSAEKDVESYYYFIRLMGRKHSHVALECTLQSHPNMVILGEEVAASKLTIFDISKQICDAVQARAGQDKNHGVILIPEGIIESIPEVYALLKEIHGLLREGVAADKISTQLSPWSSALFEFLPPFIKKQLLLHPESDDSAQLSQIETEKLLAYLVETEMNKRLKEGTYKGKKFNAICHFFGYQARGSLPSKFDCDYAYAMMTVKNWSQNASSTSTSIGRPAIHPAMVDLTGKAYELLRQNADKFLMEDLYRNPGPLQYDGPGADAKAVSLCVEDQDYMGRIKKLQEYLDQVRTIVKPGCSQDVLKAALSVMASVTDVLTTISSSSNGGQQFA</sequence>
<dbReference type="Gene3D" id="3.40.50.450">
    <property type="match status" value="1"/>
</dbReference>
<evidence type="ECO:0000256" key="6">
    <source>
        <dbReference type="ARBA" id="ARBA00023152"/>
    </source>
</evidence>
<dbReference type="InterPro" id="IPR035966">
    <property type="entry name" value="PKF_sf"/>
</dbReference>
<gene>
    <name evidence="8" type="ORF">HID58_065488</name>
</gene>
<evidence type="ECO:0000313" key="9">
    <source>
        <dbReference type="Proteomes" id="UP000824890"/>
    </source>
</evidence>
<keyword evidence="2" id="KW-0808">Transferase</keyword>
<dbReference type="PANTHER" id="PTHR43650">
    <property type="entry name" value="PYROPHOSPHATE--FRUCTOSE 6-PHOSPHATE 1-PHOSPHOTRANSFERASE"/>
    <property type="match status" value="1"/>
</dbReference>
<keyword evidence="5" id="KW-0460">Magnesium</keyword>
<dbReference type="Pfam" id="PF00365">
    <property type="entry name" value="PFK"/>
    <property type="match status" value="1"/>
</dbReference>
<evidence type="ECO:0000256" key="5">
    <source>
        <dbReference type="ARBA" id="ARBA00022842"/>
    </source>
</evidence>
<keyword evidence="4" id="KW-0418">Kinase</keyword>
<dbReference type="Gene3D" id="3.40.50.460">
    <property type="entry name" value="Phosphofructokinase domain"/>
    <property type="match status" value="1"/>
</dbReference>
<evidence type="ECO:0000259" key="7">
    <source>
        <dbReference type="Pfam" id="PF00365"/>
    </source>
</evidence>
<evidence type="ECO:0000256" key="4">
    <source>
        <dbReference type="ARBA" id="ARBA00022777"/>
    </source>
</evidence>
<evidence type="ECO:0000256" key="1">
    <source>
        <dbReference type="ARBA" id="ARBA00022490"/>
    </source>
</evidence>
<dbReference type="Proteomes" id="UP000824890">
    <property type="component" value="Unassembled WGS sequence"/>
</dbReference>
<accession>A0ABQ7ZDA3</accession>
<keyword evidence="1" id="KW-0963">Cytoplasm</keyword>
<reference evidence="8 9" key="1">
    <citation type="submission" date="2021-05" db="EMBL/GenBank/DDBJ databases">
        <title>Genome Assembly of Synthetic Allotetraploid Brassica napus Reveals Homoeologous Exchanges between Subgenomes.</title>
        <authorList>
            <person name="Davis J.T."/>
        </authorList>
    </citation>
    <scope>NUCLEOTIDE SEQUENCE [LARGE SCALE GENOMIC DNA]</scope>
    <source>
        <strain evidence="9">cv. Da-Ae</strain>
        <tissue evidence="8">Seedling</tissue>
    </source>
</reference>